<proteinExistence type="predicted"/>
<dbReference type="Gene3D" id="3.30.40.10">
    <property type="entry name" value="Zinc/RING finger domain, C3HC4 (zinc finger)"/>
    <property type="match status" value="1"/>
</dbReference>
<organism evidence="2 3">
    <name type="scientific">Paratrimastix pyriformis</name>
    <dbReference type="NCBI Taxonomy" id="342808"/>
    <lineage>
        <taxon>Eukaryota</taxon>
        <taxon>Metamonada</taxon>
        <taxon>Preaxostyla</taxon>
        <taxon>Paratrimastigidae</taxon>
        <taxon>Paratrimastix</taxon>
    </lineage>
</organism>
<gene>
    <name evidence="2" type="ORF">PAPYR_3338</name>
</gene>
<dbReference type="Proteomes" id="UP001141327">
    <property type="component" value="Unassembled WGS sequence"/>
</dbReference>
<evidence type="ECO:0008006" key="4">
    <source>
        <dbReference type="Google" id="ProtNLM"/>
    </source>
</evidence>
<accession>A0ABQ8UPE1</accession>
<name>A0ABQ8UPE1_9EUKA</name>
<reference evidence="2" key="1">
    <citation type="journal article" date="2022" name="bioRxiv">
        <title>Genomics of Preaxostyla Flagellates Illuminates Evolutionary Transitions and the Path Towards Mitochondrial Loss.</title>
        <authorList>
            <person name="Novak L.V.F."/>
            <person name="Treitli S.C."/>
            <person name="Pyrih J."/>
            <person name="Halakuc P."/>
            <person name="Pipaliya S.V."/>
            <person name="Vacek V."/>
            <person name="Brzon O."/>
            <person name="Soukal P."/>
            <person name="Eme L."/>
            <person name="Dacks J.B."/>
            <person name="Karnkowska A."/>
            <person name="Elias M."/>
            <person name="Hampl V."/>
        </authorList>
    </citation>
    <scope>NUCLEOTIDE SEQUENCE</scope>
    <source>
        <strain evidence="2">RCP-MX</strain>
    </source>
</reference>
<evidence type="ECO:0000313" key="2">
    <source>
        <dbReference type="EMBL" id="KAJ4460327.1"/>
    </source>
</evidence>
<evidence type="ECO:0000256" key="1">
    <source>
        <dbReference type="SAM" id="MobiDB-lite"/>
    </source>
</evidence>
<protein>
    <recommendedName>
        <fullName evidence="4">PHD-type domain-containing protein</fullName>
    </recommendedName>
</protein>
<dbReference type="InterPro" id="IPR011011">
    <property type="entry name" value="Znf_FYVE_PHD"/>
</dbReference>
<keyword evidence="3" id="KW-1185">Reference proteome</keyword>
<feature type="region of interest" description="Disordered" evidence="1">
    <location>
        <begin position="320"/>
        <end position="466"/>
    </location>
</feature>
<feature type="region of interest" description="Disordered" evidence="1">
    <location>
        <begin position="625"/>
        <end position="645"/>
    </location>
</feature>
<comment type="caution">
    <text evidence="2">The sequence shown here is derived from an EMBL/GenBank/DDBJ whole genome shotgun (WGS) entry which is preliminary data.</text>
</comment>
<dbReference type="EMBL" id="JAPMOS010000013">
    <property type="protein sequence ID" value="KAJ4460327.1"/>
    <property type="molecule type" value="Genomic_DNA"/>
</dbReference>
<evidence type="ECO:0000313" key="3">
    <source>
        <dbReference type="Proteomes" id="UP001141327"/>
    </source>
</evidence>
<sequence length="645" mass="68317">MEPDSEFFFPVPPDPLFPTPFYSQSGMPKIPIAGELEIPPLDIFEGSSGSQHSQPDAIHAASSALADVSNFPPSPPSTTTLPILGRCEFCGLEFKGDPVASCGRCGLVVHAACLALHDVCPAADWTCAPCRAGLAPVELECFGCGQHGGLLIQDRGGSPESRWIHACCGLWLPEVRLTLRKEGPSVDFNACAEARCSKQNGMACRLCKLRPCPDRRYAAVLDCSFRPRAGRDPHEKKRKGGRGQPQCPGKAHPFCALRDPAMALLYKANPADPKAPFLALTWRPHFPGAVGSLLPRARFAHGTLRTDVLATYIDDVSEDARPALPRKRPESEKPVVTSPLVARTTRPRTASPLASASSALATSTAAPTPASPASPTQQRGTKVPPVRRPTRQRKYSSLRPPSRGAGGERTSHGPAAAAQSQPPPHQPAKAAAAARPDESQPPIRRGASAPMQLESPPAPTPAQAQAPEIPAQALAQTPAQPANGTPVTIRTPPMPAAALPAVISQQQHPHGTAGAGAMMGSGARAIVVYECRGPGAVCLGEVLLGPTDTLGRLKEKIRESLGANQFVGLLKRGHIYLRPSQDGDLVWDHFEAAPGWSCEVHPYPNLDFLFISDEPPPISALGMATRPSPGVATAQQQQQQPCDMN</sequence>
<feature type="compositionally biased region" description="Low complexity" evidence="1">
    <location>
        <begin position="635"/>
        <end position="645"/>
    </location>
</feature>
<dbReference type="SUPFAM" id="SSF57903">
    <property type="entry name" value="FYVE/PHD zinc finger"/>
    <property type="match status" value="1"/>
</dbReference>
<dbReference type="InterPro" id="IPR013083">
    <property type="entry name" value="Znf_RING/FYVE/PHD"/>
</dbReference>
<feature type="compositionally biased region" description="Low complexity" evidence="1">
    <location>
        <begin position="349"/>
        <end position="376"/>
    </location>
</feature>